<evidence type="ECO:0000256" key="1">
    <source>
        <dbReference type="SAM" id="Coils"/>
    </source>
</evidence>
<dbReference type="EMBL" id="MWPV01000003">
    <property type="protein sequence ID" value="OUL57470.1"/>
    <property type="molecule type" value="Genomic_DNA"/>
</dbReference>
<evidence type="ECO:0000313" key="4">
    <source>
        <dbReference type="Proteomes" id="UP000194841"/>
    </source>
</evidence>
<accession>A0A244CPC9</accession>
<keyword evidence="2" id="KW-0472">Membrane</keyword>
<dbReference type="Proteomes" id="UP000194841">
    <property type="component" value="Unassembled WGS sequence"/>
</dbReference>
<feature type="coiled-coil region" evidence="1">
    <location>
        <begin position="80"/>
        <end position="107"/>
    </location>
</feature>
<proteinExistence type="predicted"/>
<name>A0A244CPC9_PSEDV</name>
<evidence type="ECO:0000313" key="3">
    <source>
        <dbReference type="EMBL" id="OUL57470.1"/>
    </source>
</evidence>
<organism evidence="3 4">
    <name type="scientific">Pseudoalteromonas ulvae</name>
    <dbReference type="NCBI Taxonomy" id="107327"/>
    <lineage>
        <taxon>Bacteria</taxon>
        <taxon>Pseudomonadati</taxon>
        <taxon>Pseudomonadota</taxon>
        <taxon>Gammaproteobacteria</taxon>
        <taxon>Alteromonadales</taxon>
        <taxon>Pseudoalteromonadaceae</taxon>
        <taxon>Pseudoalteromonas</taxon>
    </lineage>
</organism>
<dbReference type="OrthoDB" id="9151209at2"/>
<feature type="transmembrane region" description="Helical" evidence="2">
    <location>
        <begin position="21"/>
        <end position="44"/>
    </location>
</feature>
<keyword evidence="2" id="KW-1133">Transmembrane helix</keyword>
<keyword evidence="1" id="KW-0175">Coiled coil</keyword>
<evidence type="ECO:0008006" key="5">
    <source>
        <dbReference type="Google" id="ProtNLM"/>
    </source>
</evidence>
<reference evidence="3 4" key="1">
    <citation type="submission" date="2017-02" db="EMBL/GenBank/DDBJ databases">
        <title>Pseudoalteromonas ulvae TC14 Genome.</title>
        <authorList>
            <person name="Molmeret M."/>
        </authorList>
    </citation>
    <scope>NUCLEOTIDE SEQUENCE [LARGE SCALE GENOMIC DNA]</scope>
    <source>
        <strain evidence="3">TC14</strain>
    </source>
</reference>
<gene>
    <name evidence="3" type="ORF">B1199_10355</name>
</gene>
<keyword evidence="4" id="KW-1185">Reference proteome</keyword>
<dbReference type="AlphaFoldDB" id="A0A244CPC9"/>
<dbReference type="RefSeq" id="WP_086744053.1">
    <property type="nucleotide sequence ID" value="NZ_MWPV01000003.1"/>
</dbReference>
<protein>
    <recommendedName>
        <fullName evidence="5">Agglutinin biogenesis protein MshJ</fullName>
    </recommendedName>
</protein>
<keyword evidence="2" id="KW-0812">Transmembrane</keyword>
<sequence length="216" mass="25129">MKEQWLAWSEKFAQLQLREKYLFLGVALFLICYLIGFFLVNPMYKEYVQTSKNLQVTQQSIKSNHQQIEMFKNALQQDYTGQLRAEIEEAKQQLDRVDQQLQVFSQGFIPPYKMARVLKKVLVNNSKVSLVSFKLEPVNSITVGEGEQSVNVFFEHSMVLTLQGDFFALLNYVEQIQSIEEKLFIKDFEYNVVEYPNAQLTLIIATVSADEKFISI</sequence>
<comment type="caution">
    <text evidence="3">The sequence shown here is derived from an EMBL/GenBank/DDBJ whole genome shotgun (WGS) entry which is preliminary data.</text>
</comment>
<evidence type="ECO:0000256" key="2">
    <source>
        <dbReference type="SAM" id="Phobius"/>
    </source>
</evidence>